<feature type="transmembrane region" description="Helical" evidence="1">
    <location>
        <begin position="426"/>
        <end position="443"/>
    </location>
</feature>
<feature type="transmembrane region" description="Helical" evidence="1">
    <location>
        <begin position="455"/>
        <end position="481"/>
    </location>
</feature>
<evidence type="ECO:0000256" key="1">
    <source>
        <dbReference type="SAM" id="Phobius"/>
    </source>
</evidence>
<proteinExistence type="predicted"/>
<feature type="transmembrane region" description="Helical" evidence="1">
    <location>
        <begin position="368"/>
        <end position="388"/>
    </location>
</feature>
<protein>
    <submittedName>
        <fullName evidence="2">DUF3667 domain-containing protein</fullName>
    </submittedName>
</protein>
<evidence type="ECO:0000313" key="2">
    <source>
        <dbReference type="EMBL" id="MEL4456217.1"/>
    </source>
</evidence>
<comment type="caution">
    <text evidence="2">The sequence shown here is derived from an EMBL/GenBank/DDBJ whole genome shotgun (WGS) entry which is preliminary data.</text>
</comment>
<dbReference type="EMBL" id="JBCDNA010000002">
    <property type="protein sequence ID" value="MEL4456217.1"/>
    <property type="molecule type" value="Genomic_DNA"/>
</dbReference>
<accession>A0ABU9L1B1</accession>
<keyword evidence="3" id="KW-1185">Reference proteome</keyword>
<feature type="transmembrane region" description="Helical" evidence="1">
    <location>
        <begin position="400"/>
        <end position="420"/>
    </location>
</feature>
<dbReference type="Pfam" id="PF12412">
    <property type="entry name" value="DUF3667"/>
    <property type="match status" value="1"/>
</dbReference>
<keyword evidence="1" id="KW-1133">Transmembrane helix</keyword>
<dbReference type="Proteomes" id="UP001474120">
    <property type="component" value="Unassembled WGS sequence"/>
</dbReference>
<dbReference type="RefSeq" id="WP_342160286.1">
    <property type="nucleotide sequence ID" value="NZ_JBCDNA010000002.1"/>
</dbReference>
<gene>
    <name evidence="2" type="ORF">AABB81_09945</name>
</gene>
<sequence>MKSITRFTRNIRGNRCLNCENDISEEDNFCSRCGQVNDLKKVSLKQYLSAYFDDFLSFDGRLLNTIATLIFKPGYVTKNYVEGKRMRYMNPFKLYLQITILFFLVVGLFKTIDRYKLENESSGNILSKLNSKDGVAVLDSITSETLKDLEENDIKIDTITLSAISTGIAKASQRVDSTKSKSKKRDQDSMLILPFVDSIMLAPGSLETFKLDDTYQKSKDSVMTGFLKAIDIKIESLLVEKKGIAVNDADPFNGGWIQISKKGALKKEALKHMDSIFKSNSIDYKISESLIRSTGSGWFENTFDKVKGFMEYQKEHPDVSTYMALDALDYEKNYWNVFLYSKSGDWNEAVEDPENYGAEFKDRILSRVSVALFFLLPLFTLVVSLLYLRRKFNYTENLVFVFHVQTVFFLLLLLFIIIGRIAHSKAIIWVFIVIFMIHLYMAMRQFYQQGRIKTLVKYIILNSAFMVMAAIGAIIISFIAFML</sequence>
<reference evidence="2 3" key="1">
    <citation type="submission" date="2024-04" db="EMBL/GenBank/DDBJ databases">
        <title>whole genome sequencing of Lutimonas vermicola strain IMCC1616.</title>
        <authorList>
            <person name="Bae S.S."/>
        </authorList>
    </citation>
    <scope>NUCLEOTIDE SEQUENCE [LARGE SCALE GENOMIC DNA]</scope>
    <source>
        <strain evidence="2 3">IMCC1616</strain>
    </source>
</reference>
<keyword evidence="1" id="KW-0472">Membrane</keyword>
<dbReference type="InterPro" id="IPR022134">
    <property type="entry name" value="DUF3667"/>
</dbReference>
<keyword evidence="1" id="KW-0812">Transmembrane</keyword>
<feature type="transmembrane region" description="Helical" evidence="1">
    <location>
        <begin position="94"/>
        <end position="112"/>
    </location>
</feature>
<evidence type="ECO:0000313" key="3">
    <source>
        <dbReference type="Proteomes" id="UP001474120"/>
    </source>
</evidence>
<organism evidence="2 3">
    <name type="scientific">Lutimonas vermicola</name>
    <dbReference type="NCBI Taxonomy" id="414288"/>
    <lineage>
        <taxon>Bacteria</taxon>
        <taxon>Pseudomonadati</taxon>
        <taxon>Bacteroidota</taxon>
        <taxon>Flavobacteriia</taxon>
        <taxon>Flavobacteriales</taxon>
        <taxon>Flavobacteriaceae</taxon>
        <taxon>Lutimonas</taxon>
    </lineage>
</organism>
<name>A0ABU9L1B1_9FLAO</name>